<feature type="transmembrane region" description="Helical" evidence="5">
    <location>
        <begin position="321"/>
        <end position="343"/>
    </location>
</feature>
<dbReference type="SUPFAM" id="SSF103473">
    <property type="entry name" value="MFS general substrate transporter"/>
    <property type="match status" value="1"/>
</dbReference>
<feature type="transmembrane region" description="Helical" evidence="5">
    <location>
        <begin position="297"/>
        <end position="315"/>
    </location>
</feature>
<name>A0ABV6JNX9_9PROT</name>
<dbReference type="PANTHER" id="PTHR23514:SF13">
    <property type="entry name" value="INNER MEMBRANE PROTEIN YBJJ"/>
    <property type="match status" value="1"/>
</dbReference>
<keyword evidence="2 5" id="KW-0812">Transmembrane</keyword>
<evidence type="ECO:0000256" key="2">
    <source>
        <dbReference type="ARBA" id="ARBA00022692"/>
    </source>
</evidence>
<feature type="transmembrane region" description="Helical" evidence="5">
    <location>
        <begin position="254"/>
        <end position="276"/>
    </location>
</feature>
<gene>
    <name evidence="7" type="ORF">ACFFGY_04145</name>
</gene>
<dbReference type="InterPro" id="IPR011701">
    <property type="entry name" value="MFS"/>
</dbReference>
<evidence type="ECO:0000313" key="8">
    <source>
        <dbReference type="Proteomes" id="UP001589865"/>
    </source>
</evidence>
<dbReference type="EMBL" id="JBHLUN010000002">
    <property type="protein sequence ID" value="MFC0407426.1"/>
    <property type="molecule type" value="Genomic_DNA"/>
</dbReference>
<dbReference type="InterPro" id="IPR051788">
    <property type="entry name" value="MFS_Transporter"/>
</dbReference>
<dbReference type="Proteomes" id="UP001589865">
    <property type="component" value="Unassembled WGS sequence"/>
</dbReference>
<protein>
    <submittedName>
        <fullName evidence="7">MFS transporter</fullName>
    </submittedName>
</protein>
<dbReference type="PROSITE" id="PS50850">
    <property type="entry name" value="MFS"/>
    <property type="match status" value="1"/>
</dbReference>
<feature type="transmembrane region" description="Helical" evidence="5">
    <location>
        <begin position="230"/>
        <end position="248"/>
    </location>
</feature>
<dbReference type="InterPro" id="IPR036259">
    <property type="entry name" value="MFS_trans_sf"/>
</dbReference>
<keyword evidence="4 5" id="KW-0472">Membrane</keyword>
<feature type="transmembrane region" description="Helical" evidence="5">
    <location>
        <begin position="382"/>
        <end position="403"/>
    </location>
</feature>
<feature type="transmembrane region" description="Helical" evidence="5">
    <location>
        <begin position="191"/>
        <end position="209"/>
    </location>
</feature>
<accession>A0ABV6JNX9</accession>
<evidence type="ECO:0000256" key="3">
    <source>
        <dbReference type="ARBA" id="ARBA00022989"/>
    </source>
</evidence>
<organism evidence="7 8">
    <name type="scientific">Roseomonas elaeocarpi</name>
    <dbReference type="NCBI Taxonomy" id="907779"/>
    <lineage>
        <taxon>Bacteria</taxon>
        <taxon>Pseudomonadati</taxon>
        <taxon>Pseudomonadota</taxon>
        <taxon>Alphaproteobacteria</taxon>
        <taxon>Acetobacterales</taxon>
        <taxon>Roseomonadaceae</taxon>
        <taxon>Roseomonas</taxon>
    </lineage>
</organism>
<dbReference type="PANTHER" id="PTHR23514">
    <property type="entry name" value="BYPASS OF STOP CODON PROTEIN 6"/>
    <property type="match status" value="1"/>
</dbReference>
<keyword evidence="8" id="KW-1185">Reference proteome</keyword>
<reference evidence="7 8" key="1">
    <citation type="submission" date="2024-09" db="EMBL/GenBank/DDBJ databases">
        <authorList>
            <person name="Sun Q."/>
            <person name="Mori K."/>
        </authorList>
    </citation>
    <scope>NUCLEOTIDE SEQUENCE [LARGE SCALE GENOMIC DNA]</scope>
    <source>
        <strain evidence="7 8">TBRC 5777</strain>
    </source>
</reference>
<dbReference type="RefSeq" id="WP_377043125.1">
    <property type="nucleotide sequence ID" value="NZ_JBHLUN010000002.1"/>
</dbReference>
<comment type="caution">
    <text evidence="7">The sequence shown here is derived from an EMBL/GenBank/DDBJ whole genome shotgun (WGS) entry which is preliminary data.</text>
</comment>
<feature type="transmembrane region" description="Helical" evidence="5">
    <location>
        <begin position="164"/>
        <end position="185"/>
    </location>
</feature>
<evidence type="ECO:0000313" key="7">
    <source>
        <dbReference type="EMBL" id="MFC0407426.1"/>
    </source>
</evidence>
<keyword evidence="3 5" id="KW-1133">Transmembrane helix</keyword>
<feature type="transmembrane region" description="Helical" evidence="5">
    <location>
        <begin position="33"/>
        <end position="50"/>
    </location>
</feature>
<dbReference type="InterPro" id="IPR020846">
    <property type="entry name" value="MFS_dom"/>
</dbReference>
<feature type="transmembrane region" description="Helical" evidence="5">
    <location>
        <begin position="355"/>
        <end position="376"/>
    </location>
</feature>
<feature type="domain" description="Major facilitator superfamily (MFS) profile" evidence="6">
    <location>
        <begin position="35"/>
        <end position="407"/>
    </location>
</feature>
<dbReference type="CDD" id="cd17393">
    <property type="entry name" value="MFS_MosC_like"/>
    <property type="match status" value="1"/>
</dbReference>
<dbReference type="Pfam" id="PF07690">
    <property type="entry name" value="MFS_1"/>
    <property type="match status" value="1"/>
</dbReference>
<sequence length="407" mass="39689">MPDAHDAEAVLLPAAASSSSGRRDPRPAALRPVAPRLATTLVFAAHGFGYGSWVSNIPALKAALGLSDGALGLALLAVAVGAIAAMPLSGRLAGRIGSHRLTVISGCMMALAVALIPLAGTPSLFALSLVLLGATAGVMDVSMNTHATLVERGWGAAIMSSFHAAFSLGGLVGAAVSGLLLGAGWPASANLPLAGALLALAVLLAAPFLGGRMGEAPGEGGHGFALPSRAVLGLGAIGILALVAEGAVGDWSALYLAAEAGASAGAATAGFAGFSLTMTAGRLGGDWLVRRWGGVRVLRGGAALAALGFALLIAVPVVPVAVASFALVGLGLANIFPVLFSAAGRLGGVSPGMGVAMVATLGYGGLLGGPPLLGFVAQLSGLRVAMVVLLLAALAIAAAAGVLRRDR</sequence>
<comment type="subcellular location">
    <subcellularLocation>
        <location evidence="1">Membrane</location>
        <topology evidence="1">Multi-pass membrane protein</topology>
    </subcellularLocation>
</comment>
<evidence type="ECO:0000256" key="4">
    <source>
        <dbReference type="ARBA" id="ARBA00023136"/>
    </source>
</evidence>
<evidence type="ECO:0000256" key="5">
    <source>
        <dbReference type="SAM" id="Phobius"/>
    </source>
</evidence>
<evidence type="ECO:0000259" key="6">
    <source>
        <dbReference type="PROSITE" id="PS50850"/>
    </source>
</evidence>
<dbReference type="Gene3D" id="1.20.1250.20">
    <property type="entry name" value="MFS general substrate transporter like domains"/>
    <property type="match status" value="2"/>
</dbReference>
<evidence type="ECO:0000256" key="1">
    <source>
        <dbReference type="ARBA" id="ARBA00004141"/>
    </source>
</evidence>
<feature type="transmembrane region" description="Helical" evidence="5">
    <location>
        <begin position="70"/>
        <end position="89"/>
    </location>
</feature>
<proteinExistence type="predicted"/>